<reference evidence="3" key="2">
    <citation type="submission" date="2025-08" db="UniProtKB">
        <authorList>
            <consortium name="Ensembl"/>
        </authorList>
    </citation>
    <scope>IDENTIFICATION</scope>
</reference>
<feature type="region of interest" description="Disordered" evidence="2">
    <location>
        <begin position="1"/>
        <end position="81"/>
    </location>
</feature>
<evidence type="ECO:0008006" key="5">
    <source>
        <dbReference type="Google" id="ProtNLM"/>
    </source>
</evidence>
<keyword evidence="1" id="KW-0694">RNA-binding</keyword>
<dbReference type="PANTHER" id="PTHR12826">
    <property type="entry name" value="RIBONUCLEASE Y"/>
    <property type="match status" value="1"/>
</dbReference>
<evidence type="ECO:0000256" key="2">
    <source>
        <dbReference type="SAM" id="MobiDB-lite"/>
    </source>
</evidence>
<dbReference type="PANTHER" id="PTHR12826:SF13">
    <property type="entry name" value="RNA-BINDING PROTEIN PNO1"/>
    <property type="match status" value="1"/>
</dbReference>
<evidence type="ECO:0000256" key="1">
    <source>
        <dbReference type="ARBA" id="ARBA00022884"/>
    </source>
</evidence>
<evidence type="ECO:0000313" key="3">
    <source>
        <dbReference type="Ensembl" id="ENSPEMP00000029607.1"/>
    </source>
</evidence>
<evidence type="ECO:0000313" key="4">
    <source>
        <dbReference type="Proteomes" id="UP000694547"/>
    </source>
</evidence>
<sequence>MEMSNNMETQNSGTEDGFSPRHAQRGPEGEEGQAEQRDRMETPAAAWTRRRRDLAKRPVFPPLSGKRLLTGKEETRKIPVPGNRYTPLKENWMKVFTPIVEHLGLQIHFNLKSRNVEISTCKDTKDVKSGRLCESLCSWVSGGGCACPYQAGWPPPRVF</sequence>
<protein>
    <recommendedName>
        <fullName evidence="5">RNA-binding protein PNO1</fullName>
    </recommendedName>
</protein>
<keyword evidence="4" id="KW-1185">Reference proteome</keyword>
<reference evidence="3" key="3">
    <citation type="submission" date="2025-09" db="UniProtKB">
        <authorList>
            <consortium name="Ensembl"/>
        </authorList>
    </citation>
    <scope>IDENTIFICATION</scope>
</reference>
<dbReference type="Ensembl" id="ENSPEMT00000041486.1">
    <property type="protein sequence ID" value="ENSPEMP00000029607.1"/>
    <property type="gene ID" value="ENSPEMG00000026938.1"/>
</dbReference>
<accession>A0A8C8UI01</accession>
<dbReference type="GeneTree" id="ENSGT00390000018052"/>
<feature type="compositionally biased region" description="Polar residues" evidence="2">
    <location>
        <begin position="1"/>
        <end position="14"/>
    </location>
</feature>
<proteinExistence type="predicted"/>
<dbReference type="GO" id="GO:0005634">
    <property type="term" value="C:nucleus"/>
    <property type="evidence" value="ECO:0007669"/>
    <property type="project" value="TreeGrafter"/>
</dbReference>
<name>A0A8C8UI01_PERMB</name>
<dbReference type="GO" id="GO:0003723">
    <property type="term" value="F:RNA binding"/>
    <property type="evidence" value="ECO:0007669"/>
    <property type="project" value="UniProtKB-KW"/>
</dbReference>
<organism evidence="3 4">
    <name type="scientific">Peromyscus maniculatus bairdii</name>
    <name type="common">Prairie deer mouse</name>
    <dbReference type="NCBI Taxonomy" id="230844"/>
    <lineage>
        <taxon>Eukaryota</taxon>
        <taxon>Metazoa</taxon>
        <taxon>Chordata</taxon>
        <taxon>Craniata</taxon>
        <taxon>Vertebrata</taxon>
        <taxon>Euteleostomi</taxon>
        <taxon>Mammalia</taxon>
        <taxon>Eutheria</taxon>
        <taxon>Euarchontoglires</taxon>
        <taxon>Glires</taxon>
        <taxon>Rodentia</taxon>
        <taxon>Myomorpha</taxon>
        <taxon>Muroidea</taxon>
        <taxon>Cricetidae</taxon>
        <taxon>Neotominae</taxon>
        <taxon>Peromyscus</taxon>
    </lineage>
</organism>
<dbReference type="AlphaFoldDB" id="A0A8C8UI01"/>
<reference evidence="3 4" key="1">
    <citation type="submission" date="2018-10" db="EMBL/GenBank/DDBJ databases">
        <title>Improved assembly of the deer mouse Peromyscus maniculatus genome.</title>
        <authorList>
            <person name="Lassance J.-M."/>
            <person name="Hoekstra H.E."/>
        </authorList>
    </citation>
    <scope>NUCLEOTIDE SEQUENCE [LARGE SCALE GENOMIC DNA]</scope>
</reference>
<dbReference type="Proteomes" id="UP000694547">
    <property type="component" value="Chromosome X"/>
</dbReference>